<dbReference type="InterPro" id="IPR002525">
    <property type="entry name" value="Transp_IS110-like_N"/>
</dbReference>
<dbReference type="Pfam" id="PF01548">
    <property type="entry name" value="DEDD_Tnp_IS110"/>
    <property type="match status" value="1"/>
</dbReference>
<dbReference type="AlphaFoldDB" id="A0A948RWE5"/>
<dbReference type="InterPro" id="IPR047650">
    <property type="entry name" value="Transpos_IS110"/>
</dbReference>
<organism evidence="3 4">
    <name type="scientific">Eiseniibacteriota bacterium</name>
    <dbReference type="NCBI Taxonomy" id="2212470"/>
    <lineage>
        <taxon>Bacteria</taxon>
        <taxon>Candidatus Eiseniibacteriota</taxon>
    </lineage>
</organism>
<dbReference type="PANTHER" id="PTHR33055:SF15">
    <property type="entry name" value="TRANSPOSASE-RELATED"/>
    <property type="match status" value="1"/>
</dbReference>
<dbReference type="GO" id="GO:0003677">
    <property type="term" value="F:DNA binding"/>
    <property type="evidence" value="ECO:0007669"/>
    <property type="project" value="InterPro"/>
</dbReference>
<dbReference type="GO" id="GO:0006313">
    <property type="term" value="P:DNA transposition"/>
    <property type="evidence" value="ECO:0007669"/>
    <property type="project" value="InterPro"/>
</dbReference>
<dbReference type="GO" id="GO:0004803">
    <property type="term" value="F:transposase activity"/>
    <property type="evidence" value="ECO:0007669"/>
    <property type="project" value="InterPro"/>
</dbReference>
<dbReference type="NCBIfam" id="NF033542">
    <property type="entry name" value="transpos_IS110"/>
    <property type="match status" value="1"/>
</dbReference>
<feature type="domain" description="Transposase IS110-like N-terminal" evidence="1">
    <location>
        <begin position="8"/>
        <end position="157"/>
    </location>
</feature>
<sequence length="376" mass="43481">MAKSITWIGIDDDKMNLTVAMVRGSRQTDPEVRRIPNEDKALRRWVRKLERQADGGEIRMCYEAGPNGFALMRRLEAMGPVVVEVMAPSLTPRRSGQRVKTDPIDAKKLVHLYRAGELRAVAIPGEDSESARDLVRTYHRVGEESTRKKHHILKFLTRRGRIYREGMNWTGRHRAWLREQHFESWKDTATFEELLSGLMELENRRGRLKGTLERLAQEESRTMEVGVLRCIRGIDTVMALTLETEIFEVERFSHPRELMSYFGLTPSVYQSAEREIRGGITKAGNRYARCAVGQIAKKCRHKPHIGAGLRRRRQGQPAWAIEIADRAHHRLYKRYWTLLMRGMPTAKVTTAVARELVSFVWEALTEVRRRSRQQAA</sequence>
<accession>A0A948RWE5</accession>
<comment type="caution">
    <text evidence="3">The sequence shown here is derived from an EMBL/GenBank/DDBJ whole genome shotgun (WGS) entry which is preliminary data.</text>
</comment>
<evidence type="ECO:0000313" key="3">
    <source>
        <dbReference type="EMBL" id="MBU2690252.1"/>
    </source>
</evidence>
<dbReference type="InterPro" id="IPR003346">
    <property type="entry name" value="Transposase_20"/>
</dbReference>
<name>A0A948RWE5_UNCEI</name>
<evidence type="ECO:0000259" key="2">
    <source>
        <dbReference type="Pfam" id="PF02371"/>
    </source>
</evidence>
<dbReference type="EMBL" id="JAHJDP010000027">
    <property type="protein sequence ID" value="MBU2690252.1"/>
    <property type="molecule type" value="Genomic_DNA"/>
</dbReference>
<protein>
    <submittedName>
        <fullName evidence="3">IS110 family transposase</fullName>
    </submittedName>
</protein>
<feature type="domain" description="Transposase IS116/IS110/IS902 C-terminal" evidence="2">
    <location>
        <begin position="228"/>
        <end position="303"/>
    </location>
</feature>
<proteinExistence type="predicted"/>
<dbReference type="Pfam" id="PF02371">
    <property type="entry name" value="Transposase_20"/>
    <property type="match status" value="1"/>
</dbReference>
<dbReference type="Proteomes" id="UP000777784">
    <property type="component" value="Unassembled WGS sequence"/>
</dbReference>
<reference evidence="3" key="1">
    <citation type="submission" date="2021-05" db="EMBL/GenBank/DDBJ databases">
        <title>Energy efficiency and biological interactions define the core microbiome of deep oligotrophic groundwater.</title>
        <authorList>
            <person name="Mehrshad M."/>
            <person name="Lopez-Fernandez M."/>
            <person name="Bell E."/>
            <person name="Bernier-Latmani R."/>
            <person name="Bertilsson S."/>
            <person name="Dopson M."/>
        </authorList>
    </citation>
    <scope>NUCLEOTIDE SEQUENCE</scope>
    <source>
        <strain evidence="3">Modern_marine.mb.64</strain>
    </source>
</reference>
<dbReference type="PANTHER" id="PTHR33055">
    <property type="entry name" value="TRANSPOSASE FOR INSERTION SEQUENCE ELEMENT IS1111A"/>
    <property type="match status" value="1"/>
</dbReference>
<evidence type="ECO:0000259" key="1">
    <source>
        <dbReference type="Pfam" id="PF01548"/>
    </source>
</evidence>
<gene>
    <name evidence="3" type="ORF">KJ970_04930</name>
</gene>
<evidence type="ECO:0000313" key="4">
    <source>
        <dbReference type="Proteomes" id="UP000777784"/>
    </source>
</evidence>